<organism evidence="1 2">
    <name type="scientific">Cryptomeria japonica</name>
    <name type="common">Japanese cedar</name>
    <name type="synonym">Cupressus japonica</name>
    <dbReference type="NCBI Taxonomy" id="3369"/>
    <lineage>
        <taxon>Eukaryota</taxon>
        <taxon>Viridiplantae</taxon>
        <taxon>Streptophyta</taxon>
        <taxon>Embryophyta</taxon>
        <taxon>Tracheophyta</taxon>
        <taxon>Spermatophyta</taxon>
        <taxon>Pinopsida</taxon>
        <taxon>Pinidae</taxon>
        <taxon>Conifers II</taxon>
        <taxon>Cupressales</taxon>
        <taxon>Cupressaceae</taxon>
        <taxon>Cryptomeria</taxon>
    </lineage>
</organism>
<evidence type="ECO:0000313" key="1">
    <source>
        <dbReference type="EMBL" id="GLJ56411.1"/>
    </source>
</evidence>
<proteinExistence type="predicted"/>
<gene>
    <name evidence="1" type="ORF">SUGI_1223080</name>
</gene>
<dbReference type="Proteomes" id="UP001234787">
    <property type="component" value="Unassembled WGS sequence"/>
</dbReference>
<sequence length="240" mass="26717">MTGGRAGGRGITYRCADATIYGLPVNPRYSNGLYFSLALRNQRCLGQSRTSLPQRGAGESPQLNIVALPEEVDVGGESTAKHTSLGHALRDRPPTLLVGDTREVPIGLMCTLVEGKPRLERMSVCNHRKDWVGYSVGPTNREPYSAHDSGKAHFETAWINQMERRINQISGDHQLRAGEPLSFRDNPDPSFYVQFRFTTPKLEGRQRRIVCGETHLFYLLPPTPGGNFYCKQLRNGLSGF</sequence>
<protein>
    <submittedName>
        <fullName evidence="1">Uncharacterized protein</fullName>
    </submittedName>
</protein>
<name>A0AAD3RNR1_CRYJA</name>
<reference evidence="1" key="1">
    <citation type="submission" date="2022-12" db="EMBL/GenBank/DDBJ databases">
        <title>Chromosome-Level Genome Assembly of Japanese Cedar (Cryptomeriajaponica D. Don).</title>
        <authorList>
            <person name="Fujino T."/>
            <person name="Yamaguchi K."/>
            <person name="Yokoyama T."/>
            <person name="Hamanaka T."/>
            <person name="Harazono Y."/>
            <person name="Kamada H."/>
            <person name="Kobayashi W."/>
            <person name="Ujino-Ihara T."/>
            <person name="Uchiyama K."/>
            <person name="Matsumoto A."/>
            <person name="Izuno A."/>
            <person name="Tsumura Y."/>
            <person name="Toyoda A."/>
            <person name="Shigenobu S."/>
            <person name="Moriguchi Y."/>
            <person name="Ueno S."/>
            <person name="Kasahara M."/>
        </authorList>
    </citation>
    <scope>NUCLEOTIDE SEQUENCE</scope>
</reference>
<comment type="caution">
    <text evidence="1">The sequence shown here is derived from an EMBL/GenBank/DDBJ whole genome shotgun (WGS) entry which is preliminary data.</text>
</comment>
<dbReference type="EMBL" id="BSEH01000022">
    <property type="protein sequence ID" value="GLJ56411.1"/>
    <property type="molecule type" value="Genomic_DNA"/>
</dbReference>
<dbReference type="AlphaFoldDB" id="A0AAD3RNR1"/>
<accession>A0AAD3RNR1</accession>
<keyword evidence="2" id="KW-1185">Reference proteome</keyword>
<evidence type="ECO:0000313" key="2">
    <source>
        <dbReference type="Proteomes" id="UP001234787"/>
    </source>
</evidence>